<proteinExistence type="inferred from homology"/>
<dbReference type="InterPro" id="IPR005475">
    <property type="entry name" value="Transketolase-like_Pyr-bd"/>
</dbReference>
<dbReference type="GeneID" id="40307373"/>
<dbReference type="InterPro" id="IPR049557">
    <property type="entry name" value="Transketolase_CS"/>
</dbReference>
<evidence type="ECO:0000256" key="9">
    <source>
        <dbReference type="ARBA" id="ARBA00022842"/>
    </source>
</evidence>
<dbReference type="Gene3D" id="3.40.50.920">
    <property type="match status" value="1"/>
</dbReference>
<comment type="cofactor">
    <cofactor evidence="2">
        <name>thiamine diphosphate</name>
        <dbReference type="ChEBI" id="CHEBI:58937"/>
    </cofactor>
</comment>
<feature type="region of interest" description="Disordered" evidence="13">
    <location>
        <begin position="1025"/>
        <end position="1044"/>
    </location>
</feature>
<evidence type="ECO:0000259" key="14">
    <source>
        <dbReference type="SMART" id="SM00861"/>
    </source>
</evidence>
<dbReference type="VEuPathDB" id="ToxoDB:BESB_023130"/>
<name>A0A2A9M683_BESBE</name>
<dbReference type="SUPFAM" id="SSF52922">
    <property type="entry name" value="TK C-terminal domain-like"/>
    <property type="match status" value="1"/>
</dbReference>
<sequence length="1421" mass="150418">MPVEGSRRRRRKWYVRPLQARRRRLWSRRGGRPCCQASRGARTQRDVEGRRNAKPAGEAAWATKPSGSETEETTRTMSTLEHRPQTGDAQMKASQGSPWVSPDEADNACAPSVHFSSRHPSFALDPPLGPSLSESVSPHRPSCRAYLSLPSGGSEKLAVHVALSTQSHSCVRTPCCARVFTPSSSSLRNSESTRGPLTAASCPFVGASSADASWSSCSVSCRSLARRTCLSSGARCPFGRRRPRLQLLQVPLLALLACLSLSSAWAASPLSSSVAASLSRTHPLRQASGGLDLPREPSRCAPWPPPSSVSFSSSLRKCVQHFTGEECLFSLLSPGRSSALATHLLEESSTKGQRETFRILRLLGAVKKRPAFGPPGFLARGANAPRSSFLASASAPSSSSSPLFASHVALCRCQGAGAAACASLAWPRPATSHPAVFAGPPSSLSAARASLSSASPASCGLLSPLFPPAAPAPPSSSVCFAAPFLSPTQSPSATAPLPSAPFQLADEEEVCDEPHRGHQRGSQRPGAAGASSSVFAASAEFAPTTVSHLDIQQASVDKKPPTNCASPGDPTAAFAFERRSVPPWLPRRGPRPAREGVAKGEAEEAHNQGNAAVQDLLSSVNLPVDLKKLPLHLLPQLCGEIRQEILSVVSHTGGHLASSLGMVEVIVALLRVLDVPSDRIVYDVSHQAYPHKILTGRRHLMGSLRQQGGISGFCKRAESVYDAFGAGHSSTSISSIQGMAVAREHLARFNGRREDKPLHVAVIGDGGLTGGMAYEALNACGYLKSKILVILNDNQQVSLPTGVASAGGTAPASAVSRHTQELLKVRDFWSLKSFFRMGMNSTFFSETWRLSSLLQLLDRTKAPDAGASQAPSAQDREKASAGRGGDAVFDLERLRRGGKTIKGDGAEAGVTAERGECGGREREIKEQGTLARDLEEDDEESDQPKAHVEASFFEALGFDYLGPVDGHDVENLVAVLSAIKQTGLKGPTLLHVKTEKGHGYPPALAAADRLHGVSAGFSDLFHKTPEKQQEAAAPKSSASESPAKKSPFLTSVAARALLRLAEDDRNVVGITAAMPGGTGLHVLGARFPERMFDVGIAEQHAVTFAAGMAAEGLKPFCAIYSTFLQRAYDQIIHDAALQKLPVRFLIDRAGYVGPDGSTHQGSFDLAYLGCVPNLVVMAPSDELELIHMMETAYRYDDGPSAIRYGRAPAYGMETLNTYLGHAGVKELPERGAALEIGRGRIVREAHPAAKHKVAILSLGTRLLDAVHAALLVEEACSPAHPRQTSSTAAQAAAKGDANSPRNQTEVGVTVADARFLAPLDRRLLRTLAKTHSALLIVEEGAVGGFGAQVLKALTDDGLLDSAELKVRSLTMPHSFMEAGTLQQQYEEAGLTAKHFAGALRSLVRSVSSPAPSLQSSSSPAA</sequence>
<evidence type="ECO:0000313" key="16">
    <source>
        <dbReference type="Proteomes" id="UP000224006"/>
    </source>
</evidence>
<evidence type="ECO:0000256" key="7">
    <source>
        <dbReference type="ARBA" id="ARBA00022679"/>
    </source>
</evidence>
<accession>A0A2A9M683</accession>
<comment type="subunit">
    <text evidence="5">Homodimer.</text>
</comment>
<feature type="compositionally biased region" description="Low complexity" evidence="13">
    <location>
        <begin position="1283"/>
        <end position="1293"/>
    </location>
</feature>
<dbReference type="InterPro" id="IPR005477">
    <property type="entry name" value="Dxylulose-5-P_synthase"/>
</dbReference>
<dbReference type="GO" id="GO:0009228">
    <property type="term" value="P:thiamine biosynthetic process"/>
    <property type="evidence" value="ECO:0007669"/>
    <property type="project" value="UniProtKB-KW"/>
</dbReference>
<dbReference type="EC" id="2.2.1.7" evidence="6"/>
<feature type="region of interest" description="Disordered" evidence="13">
    <location>
        <begin position="509"/>
        <end position="532"/>
    </location>
</feature>
<comment type="caution">
    <text evidence="15">The sequence shown here is derived from an EMBL/GenBank/DDBJ whole genome shotgun (WGS) entry which is preliminary data.</text>
</comment>
<evidence type="ECO:0000256" key="5">
    <source>
        <dbReference type="ARBA" id="ARBA00011738"/>
    </source>
</evidence>
<feature type="compositionally biased region" description="Basic and acidic residues" evidence="13">
    <location>
        <begin position="913"/>
        <end position="926"/>
    </location>
</feature>
<keyword evidence="12" id="KW-0414">Isoprene biosynthesis</keyword>
<dbReference type="GO" id="GO:0008661">
    <property type="term" value="F:1-deoxy-D-xylulose-5-phosphate synthase activity"/>
    <property type="evidence" value="ECO:0007669"/>
    <property type="project" value="UniProtKB-EC"/>
</dbReference>
<feature type="region of interest" description="Disordered" evidence="13">
    <location>
        <begin position="578"/>
        <end position="607"/>
    </location>
</feature>
<dbReference type="FunFam" id="3.40.50.970:FF:000005">
    <property type="entry name" value="1-deoxy-D-xylulose-5-phosphate synthase"/>
    <property type="match status" value="1"/>
</dbReference>
<evidence type="ECO:0000256" key="12">
    <source>
        <dbReference type="ARBA" id="ARBA00023229"/>
    </source>
</evidence>
<evidence type="ECO:0000256" key="6">
    <source>
        <dbReference type="ARBA" id="ARBA00013150"/>
    </source>
</evidence>
<dbReference type="Pfam" id="PF02780">
    <property type="entry name" value="Transketolase_C"/>
    <property type="match status" value="1"/>
</dbReference>
<evidence type="ECO:0000256" key="3">
    <source>
        <dbReference type="ARBA" id="ARBA00004980"/>
    </source>
</evidence>
<comment type="pathway">
    <text evidence="3">Metabolic intermediate biosynthesis; 1-deoxy-D-xylulose 5-phosphate biosynthesis; 1-deoxy-D-xylulose 5-phosphate from D-glyceraldehyde 3-phosphate and pyruvate: step 1/1.</text>
</comment>
<dbReference type="KEGG" id="bbes:BESB_023130"/>
<keyword evidence="11" id="KW-0786">Thiamine pyrophosphate</keyword>
<keyword evidence="10" id="KW-0784">Thiamine biosynthesis</keyword>
<evidence type="ECO:0000313" key="15">
    <source>
        <dbReference type="EMBL" id="PFH31821.1"/>
    </source>
</evidence>
<dbReference type="GO" id="GO:0019682">
    <property type="term" value="P:glyceraldehyde-3-phosphate metabolic process"/>
    <property type="evidence" value="ECO:0007669"/>
    <property type="project" value="UniProtKB-ARBA"/>
</dbReference>
<dbReference type="GO" id="GO:0016114">
    <property type="term" value="P:terpenoid biosynthetic process"/>
    <property type="evidence" value="ECO:0007669"/>
    <property type="project" value="InterPro"/>
</dbReference>
<dbReference type="InterPro" id="IPR029061">
    <property type="entry name" value="THDP-binding"/>
</dbReference>
<keyword evidence="7" id="KW-0808">Transferase</keyword>
<dbReference type="Proteomes" id="UP000224006">
    <property type="component" value="Chromosome XII"/>
</dbReference>
<dbReference type="OrthoDB" id="10266385at2759"/>
<feature type="domain" description="Transketolase-like pyrimidine-binding" evidence="14">
    <location>
        <begin position="1047"/>
        <end position="1212"/>
    </location>
</feature>
<dbReference type="HAMAP" id="MF_00315">
    <property type="entry name" value="DXP_synth"/>
    <property type="match status" value="1"/>
</dbReference>
<feature type="compositionally biased region" description="Basic and acidic residues" evidence="13">
    <location>
        <begin position="592"/>
        <end position="606"/>
    </location>
</feature>
<dbReference type="InterPro" id="IPR009014">
    <property type="entry name" value="Transketo_C/PFOR_II"/>
</dbReference>
<dbReference type="UniPathway" id="UPA00064">
    <property type="reaction ID" value="UER00091"/>
</dbReference>
<dbReference type="PANTHER" id="PTHR43322">
    <property type="entry name" value="1-D-DEOXYXYLULOSE 5-PHOSPHATE SYNTHASE-RELATED"/>
    <property type="match status" value="1"/>
</dbReference>
<dbReference type="NCBIfam" id="NF003933">
    <property type="entry name" value="PRK05444.2-2"/>
    <property type="match status" value="1"/>
</dbReference>
<keyword evidence="9" id="KW-0460">Magnesium</keyword>
<gene>
    <name evidence="15" type="ORF">BESB_023130</name>
</gene>
<dbReference type="RefSeq" id="XP_029215830.1">
    <property type="nucleotide sequence ID" value="XM_029361015.1"/>
</dbReference>
<dbReference type="CDD" id="cd02007">
    <property type="entry name" value="TPP_DXS"/>
    <property type="match status" value="1"/>
</dbReference>
<dbReference type="InterPro" id="IPR033248">
    <property type="entry name" value="Transketolase_C"/>
</dbReference>
<dbReference type="SMART" id="SM00861">
    <property type="entry name" value="Transket_pyr"/>
    <property type="match status" value="1"/>
</dbReference>
<protein>
    <recommendedName>
        <fullName evidence="6">1-deoxy-D-xylulose-5-phosphate synthase</fullName>
        <ecNumber evidence="6">2.2.1.7</ecNumber>
    </recommendedName>
</protein>
<feature type="region of interest" description="Disordered" evidence="13">
    <location>
        <begin position="28"/>
        <end position="104"/>
    </location>
</feature>
<evidence type="ECO:0000256" key="4">
    <source>
        <dbReference type="ARBA" id="ARBA00011081"/>
    </source>
</evidence>
<evidence type="ECO:0000256" key="10">
    <source>
        <dbReference type="ARBA" id="ARBA00022977"/>
    </source>
</evidence>
<dbReference type="PANTHER" id="PTHR43322:SF5">
    <property type="entry name" value="1-DEOXY-D-XYLULOSE-5-PHOSPHATE SYNTHASE, CHLOROPLASTIC"/>
    <property type="match status" value="1"/>
</dbReference>
<keyword evidence="16" id="KW-1185">Reference proteome</keyword>
<evidence type="ECO:0000256" key="11">
    <source>
        <dbReference type="ARBA" id="ARBA00023052"/>
    </source>
</evidence>
<dbReference type="EMBL" id="NWUJ01000013">
    <property type="protein sequence ID" value="PFH31821.1"/>
    <property type="molecule type" value="Genomic_DNA"/>
</dbReference>
<comment type="cofactor">
    <cofactor evidence="1">
        <name>Mg(2+)</name>
        <dbReference type="ChEBI" id="CHEBI:18420"/>
    </cofactor>
</comment>
<comment type="similarity">
    <text evidence="4">Belongs to the transketolase family. DXPS subfamily.</text>
</comment>
<dbReference type="GO" id="GO:0046872">
    <property type="term" value="F:metal ion binding"/>
    <property type="evidence" value="ECO:0007669"/>
    <property type="project" value="UniProtKB-KW"/>
</dbReference>
<dbReference type="Gene3D" id="3.40.50.970">
    <property type="match status" value="2"/>
</dbReference>
<feature type="region of interest" description="Disordered" evidence="13">
    <location>
        <begin position="1279"/>
        <end position="1304"/>
    </location>
</feature>
<dbReference type="Pfam" id="PF13292">
    <property type="entry name" value="DXP_synthase_N"/>
    <property type="match status" value="2"/>
</dbReference>
<evidence type="ECO:0000256" key="13">
    <source>
        <dbReference type="SAM" id="MobiDB-lite"/>
    </source>
</evidence>
<organism evidence="15 16">
    <name type="scientific">Besnoitia besnoiti</name>
    <name type="common">Apicomplexan protozoan</name>
    <dbReference type="NCBI Taxonomy" id="94643"/>
    <lineage>
        <taxon>Eukaryota</taxon>
        <taxon>Sar</taxon>
        <taxon>Alveolata</taxon>
        <taxon>Apicomplexa</taxon>
        <taxon>Conoidasida</taxon>
        <taxon>Coccidia</taxon>
        <taxon>Eucoccidiorida</taxon>
        <taxon>Eimeriorina</taxon>
        <taxon>Sarcocystidae</taxon>
        <taxon>Besnoitia</taxon>
    </lineage>
</organism>
<reference evidence="15 16" key="1">
    <citation type="submission" date="2017-09" db="EMBL/GenBank/DDBJ databases">
        <title>Genome sequencing of Besnoitia besnoiti strain Bb-Ger1.</title>
        <authorList>
            <person name="Schares G."/>
            <person name="Venepally P."/>
            <person name="Lorenzi H.A."/>
        </authorList>
    </citation>
    <scope>NUCLEOTIDE SEQUENCE [LARGE SCALE GENOMIC DNA]</scope>
    <source>
        <strain evidence="15 16">Bb-Ger1</strain>
    </source>
</reference>
<evidence type="ECO:0000256" key="8">
    <source>
        <dbReference type="ARBA" id="ARBA00022723"/>
    </source>
</evidence>
<feature type="region of interest" description="Disordered" evidence="13">
    <location>
        <begin position="863"/>
        <end position="884"/>
    </location>
</feature>
<feature type="region of interest" description="Disordered" evidence="13">
    <location>
        <begin position="912"/>
        <end position="944"/>
    </location>
</feature>
<dbReference type="CDD" id="cd07033">
    <property type="entry name" value="TPP_PYR_DXS_TK_like"/>
    <property type="match status" value="1"/>
</dbReference>
<dbReference type="STRING" id="94643.A0A2A9M683"/>
<feature type="compositionally biased region" description="Low complexity" evidence="13">
    <location>
        <begin position="1030"/>
        <end position="1044"/>
    </location>
</feature>
<evidence type="ECO:0000256" key="2">
    <source>
        <dbReference type="ARBA" id="ARBA00001964"/>
    </source>
</evidence>
<dbReference type="Pfam" id="PF02779">
    <property type="entry name" value="Transket_pyr"/>
    <property type="match status" value="1"/>
</dbReference>
<evidence type="ECO:0000256" key="1">
    <source>
        <dbReference type="ARBA" id="ARBA00001946"/>
    </source>
</evidence>
<dbReference type="PROSITE" id="PS00801">
    <property type="entry name" value="TRANSKETOLASE_1"/>
    <property type="match status" value="1"/>
</dbReference>
<keyword evidence="8" id="KW-0479">Metal-binding</keyword>
<dbReference type="SUPFAM" id="SSF52518">
    <property type="entry name" value="Thiamin diphosphate-binding fold (THDP-binding)"/>
    <property type="match status" value="2"/>
</dbReference>